<proteinExistence type="predicted"/>
<evidence type="ECO:0000313" key="1">
    <source>
        <dbReference type="EMBL" id="KAK9694080.1"/>
    </source>
</evidence>
<name>A0AAW1IW95_POPJA</name>
<reference evidence="1 2" key="1">
    <citation type="journal article" date="2024" name="BMC Genomics">
        <title>De novo assembly and annotation of Popillia japonica's genome with initial clues to its potential as an invasive pest.</title>
        <authorList>
            <person name="Cucini C."/>
            <person name="Boschi S."/>
            <person name="Funari R."/>
            <person name="Cardaioli E."/>
            <person name="Iannotti N."/>
            <person name="Marturano G."/>
            <person name="Paoli F."/>
            <person name="Bruttini M."/>
            <person name="Carapelli A."/>
            <person name="Frati F."/>
            <person name="Nardi F."/>
        </authorList>
    </citation>
    <scope>NUCLEOTIDE SEQUENCE [LARGE SCALE GENOMIC DNA]</scope>
    <source>
        <strain evidence="1">DMR45628</strain>
    </source>
</reference>
<gene>
    <name evidence="1" type="ORF">QE152_g33769</name>
</gene>
<protein>
    <submittedName>
        <fullName evidence="1">Uncharacterized protein</fullName>
    </submittedName>
</protein>
<comment type="caution">
    <text evidence="1">The sequence shown here is derived from an EMBL/GenBank/DDBJ whole genome shotgun (WGS) entry which is preliminary data.</text>
</comment>
<evidence type="ECO:0000313" key="2">
    <source>
        <dbReference type="Proteomes" id="UP001458880"/>
    </source>
</evidence>
<keyword evidence="2" id="KW-1185">Reference proteome</keyword>
<sequence length="257" mass="30184">MATADQDKTKALTRTYAASAVKCFEEALLSESWPNFDDYDDFNEAFNYMYDVFLYHFNTYFPERRVSLRNSKSNNKEWISEEVRNSSNNLRDLYYLKLQHPILKEYYTEAKRNHSSLVTQTKQLYYGNKILNSENKLRTAWSVINNFRNQAKSHSDISLEVDGIKTQHPSVVADIFNNFFISEPHRITSHLTCFSRSAFSIQNNSMSGSMCAFPYSESEMLTWCDHKLIGRNEGCNNILYSNNNLLWIFTSTIRRFY</sequence>
<dbReference type="Proteomes" id="UP001458880">
    <property type="component" value="Unassembled WGS sequence"/>
</dbReference>
<dbReference type="EMBL" id="JASPKY010000522">
    <property type="protein sequence ID" value="KAK9694080.1"/>
    <property type="molecule type" value="Genomic_DNA"/>
</dbReference>
<dbReference type="AlphaFoldDB" id="A0AAW1IW95"/>
<organism evidence="1 2">
    <name type="scientific">Popillia japonica</name>
    <name type="common">Japanese beetle</name>
    <dbReference type="NCBI Taxonomy" id="7064"/>
    <lineage>
        <taxon>Eukaryota</taxon>
        <taxon>Metazoa</taxon>
        <taxon>Ecdysozoa</taxon>
        <taxon>Arthropoda</taxon>
        <taxon>Hexapoda</taxon>
        <taxon>Insecta</taxon>
        <taxon>Pterygota</taxon>
        <taxon>Neoptera</taxon>
        <taxon>Endopterygota</taxon>
        <taxon>Coleoptera</taxon>
        <taxon>Polyphaga</taxon>
        <taxon>Scarabaeiformia</taxon>
        <taxon>Scarabaeidae</taxon>
        <taxon>Rutelinae</taxon>
        <taxon>Popillia</taxon>
    </lineage>
</organism>
<accession>A0AAW1IW95</accession>